<evidence type="ECO:0000313" key="2">
    <source>
        <dbReference type="EMBL" id="TDL74892.1"/>
    </source>
</evidence>
<dbReference type="PROSITE" id="PS50943">
    <property type="entry name" value="HTH_CROC1"/>
    <property type="match status" value="1"/>
</dbReference>
<dbReference type="Gene3D" id="1.10.260.40">
    <property type="entry name" value="lambda repressor-like DNA-binding domains"/>
    <property type="match status" value="1"/>
</dbReference>
<dbReference type="SMART" id="SM00530">
    <property type="entry name" value="HTH_XRE"/>
    <property type="match status" value="1"/>
</dbReference>
<keyword evidence="3" id="KW-1185">Reference proteome</keyword>
<dbReference type="EMBL" id="SNAA01000025">
    <property type="protein sequence ID" value="TDL74892.1"/>
    <property type="molecule type" value="Genomic_DNA"/>
</dbReference>
<dbReference type="Proteomes" id="UP000295701">
    <property type="component" value="Unassembled WGS sequence"/>
</dbReference>
<evidence type="ECO:0000259" key="1">
    <source>
        <dbReference type="PROSITE" id="PS50943"/>
    </source>
</evidence>
<dbReference type="AlphaFoldDB" id="A0A4R5ZXH5"/>
<dbReference type="RefSeq" id="WP_133398084.1">
    <property type="nucleotide sequence ID" value="NZ_SNAA01000025.1"/>
</dbReference>
<organism evidence="2 3">
    <name type="scientific">Palleronia sediminis</name>
    <dbReference type="NCBI Taxonomy" id="2547833"/>
    <lineage>
        <taxon>Bacteria</taxon>
        <taxon>Pseudomonadati</taxon>
        <taxon>Pseudomonadota</taxon>
        <taxon>Alphaproteobacteria</taxon>
        <taxon>Rhodobacterales</taxon>
        <taxon>Roseobacteraceae</taxon>
        <taxon>Palleronia</taxon>
    </lineage>
</organism>
<dbReference type="SUPFAM" id="SSF47413">
    <property type="entry name" value="lambda repressor-like DNA-binding domains"/>
    <property type="match status" value="1"/>
</dbReference>
<accession>A0A4R5ZXH5</accession>
<proteinExistence type="predicted"/>
<feature type="domain" description="HTH cro/C1-type" evidence="1">
    <location>
        <begin position="17"/>
        <end position="71"/>
    </location>
</feature>
<sequence>MTKTIRSEGHEALCQALIDARKAAGLTQAELAQRLRCHQSFVARIESGERRVDVIELVAITRAIEVTTSEILKVVEEATPADHRI</sequence>
<gene>
    <name evidence="2" type="ORF">E2L08_15895</name>
</gene>
<reference evidence="2 3" key="1">
    <citation type="submission" date="2019-03" db="EMBL/GenBank/DDBJ databases">
        <title>Primorskyibacter sp. SS33 isolated from sediments.</title>
        <authorList>
            <person name="Xunke S."/>
        </authorList>
    </citation>
    <scope>NUCLEOTIDE SEQUENCE [LARGE SCALE GENOMIC DNA]</scope>
    <source>
        <strain evidence="2 3">SS33</strain>
    </source>
</reference>
<dbReference type="InterPro" id="IPR010982">
    <property type="entry name" value="Lambda_DNA-bd_dom_sf"/>
</dbReference>
<comment type="caution">
    <text evidence="2">The sequence shown here is derived from an EMBL/GenBank/DDBJ whole genome shotgun (WGS) entry which is preliminary data.</text>
</comment>
<dbReference type="GO" id="GO:0003677">
    <property type="term" value="F:DNA binding"/>
    <property type="evidence" value="ECO:0007669"/>
    <property type="project" value="InterPro"/>
</dbReference>
<protein>
    <submittedName>
        <fullName evidence="2">XRE family transcriptional regulator</fullName>
    </submittedName>
</protein>
<dbReference type="CDD" id="cd00093">
    <property type="entry name" value="HTH_XRE"/>
    <property type="match status" value="1"/>
</dbReference>
<dbReference type="OrthoDB" id="9803379at2"/>
<dbReference type="InterPro" id="IPR001387">
    <property type="entry name" value="Cro/C1-type_HTH"/>
</dbReference>
<name>A0A4R5ZXH5_9RHOB</name>
<dbReference type="Pfam" id="PF01381">
    <property type="entry name" value="HTH_3"/>
    <property type="match status" value="1"/>
</dbReference>
<evidence type="ECO:0000313" key="3">
    <source>
        <dbReference type="Proteomes" id="UP000295701"/>
    </source>
</evidence>